<dbReference type="GO" id="GO:0001228">
    <property type="term" value="F:DNA-binding transcription activator activity, RNA polymerase II-specific"/>
    <property type="evidence" value="ECO:0007669"/>
    <property type="project" value="TreeGrafter"/>
</dbReference>
<evidence type="ECO:0000256" key="1">
    <source>
        <dbReference type="ARBA" id="ARBA00004123"/>
    </source>
</evidence>
<dbReference type="EMBL" id="JABAYA010000122">
    <property type="protein sequence ID" value="KAF7724343.1"/>
    <property type="molecule type" value="Genomic_DNA"/>
</dbReference>
<dbReference type="CDD" id="cd14688">
    <property type="entry name" value="bZIP_YAP"/>
    <property type="match status" value="1"/>
</dbReference>
<feature type="compositionally biased region" description="Acidic residues" evidence="4">
    <location>
        <begin position="65"/>
        <end position="74"/>
    </location>
</feature>
<dbReference type="PROSITE" id="PS50217">
    <property type="entry name" value="BZIP"/>
    <property type="match status" value="1"/>
</dbReference>
<dbReference type="AlphaFoldDB" id="A0A8H7EMM2"/>
<evidence type="ECO:0000256" key="4">
    <source>
        <dbReference type="SAM" id="MobiDB-lite"/>
    </source>
</evidence>
<dbReference type="Pfam" id="PF00170">
    <property type="entry name" value="bZIP_1"/>
    <property type="match status" value="1"/>
</dbReference>
<dbReference type="PANTHER" id="PTHR40621">
    <property type="entry name" value="TRANSCRIPTION FACTOR KAPC-RELATED"/>
    <property type="match status" value="1"/>
</dbReference>
<evidence type="ECO:0000256" key="3">
    <source>
        <dbReference type="SAM" id="Coils"/>
    </source>
</evidence>
<dbReference type="GO" id="GO:0000976">
    <property type="term" value="F:transcription cis-regulatory region binding"/>
    <property type="evidence" value="ECO:0007669"/>
    <property type="project" value="InterPro"/>
</dbReference>
<dbReference type="GO" id="GO:0090575">
    <property type="term" value="C:RNA polymerase II transcription regulator complex"/>
    <property type="evidence" value="ECO:0007669"/>
    <property type="project" value="TreeGrafter"/>
</dbReference>
<organism evidence="6 7">
    <name type="scientific">Apophysomyces ossiformis</name>
    <dbReference type="NCBI Taxonomy" id="679940"/>
    <lineage>
        <taxon>Eukaryota</taxon>
        <taxon>Fungi</taxon>
        <taxon>Fungi incertae sedis</taxon>
        <taxon>Mucoromycota</taxon>
        <taxon>Mucoromycotina</taxon>
        <taxon>Mucoromycetes</taxon>
        <taxon>Mucorales</taxon>
        <taxon>Mucorineae</taxon>
        <taxon>Mucoraceae</taxon>
        <taxon>Apophysomyces</taxon>
    </lineage>
</organism>
<sequence>MAFYSFTIDPLDASQSFQDQIQNQDYHLFIHQSDCPRSGCDSIEATPSSIYPTAKRHRFMPIEYQEPEPSDGSDDYGYPIKRRKKPGRKPNLVSPAERKAQNRAAQRAFRERRERHLQTLETTVRTLREEHDHTSKKLEKCKEEIETLKLEKWYLRGAILSIRFFCMQQNMPIPEHAPYFEQEELNNLTKCSPQAAESYMRACAANDAWLNASKSVLEPDLTEEGSKTSVANHKEQNTSLHVKETDNNLRLKQSESSKEVLKQHDLGEFKEASSTASKDTLELANIRHIQWTRLNMRVQSIVAAAKNQHARMEPTIIQKRIPHDSRVDLVTGPYMRNLLIIYRDMVDIDLFVELLVDKAFFAGGDPFSPANYNFP</sequence>
<evidence type="ECO:0000313" key="7">
    <source>
        <dbReference type="Proteomes" id="UP000605846"/>
    </source>
</evidence>
<keyword evidence="7" id="KW-1185">Reference proteome</keyword>
<reference evidence="6" key="1">
    <citation type="submission" date="2020-01" db="EMBL/GenBank/DDBJ databases">
        <title>Genome Sequencing of Three Apophysomyces-Like Fungal Strains Confirms a Novel Fungal Genus in the Mucoromycota with divergent Burkholderia-like Endosymbiotic Bacteria.</title>
        <authorList>
            <person name="Stajich J.E."/>
            <person name="Macias A.M."/>
            <person name="Carter-House D."/>
            <person name="Lovett B."/>
            <person name="Kasson L.R."/>
            <person name="Berry K."/>
            <person name="Grigoriev I."/>
            <person name="Chang Y."/>
            <person name="Spatafora J."/>
            <person name="Kasson M.T."/>
        </authorList>
    </citation>
    <scope>NUCLEOTIDE SEQUENCE</scope>
    <source>
        <strain evidence="6">NRRL A-21654</strain>
    </source>
</reference>
<comment type="caution">
    <text evidence="6">The sequence shown here is derived from an EMBL/GenBank/DDBJ whole genome shotgun (WGS) entry which is preliminary data.</text>
</comment>
<gene>
    <name evidence="6" type="ORF">EC973_001131</name>
</gene>
<evidence type="ECO:0000313" key="6">
    <source>
        <dbReference type="EMBL" id="KAF7724343.1"/>
    </source>
</evidence>
<feature type="domain" description="BZIP" evidence="5">
    <location>
        <begin position="97"/>
        <end position="149"/>
    </location>
</feature>
<keyword evidence="3" id="KW-0175">Coiled coil</keyword>
<dbReference type="PANTHER" id="PTHR40621:SF6">
    <property type="entry name" value="AP-1-LIKE TRANSCRIPTION FACTOR YAP1-RELATED"/>
    <property type="match status" value="1"/>
</dbReference>
<protein>
    <recommendedName>
        <fullName evidence="5">BZIP domain-containing protein</fullName>
    </recommendedName>
</protein>
<feature type="region of interest" description="Disordered" evidence="4">
    <location>
        <begin position="61"/>
        <end position="103"/>
    </location>
</feature>
<dbReference type="InterPro" id="IPR004827">
    <property type="entry name" value="bZIP"/>
</dbReference>
<dbReference type="SMART" id="SM00338">
    <property type="entry name" value="BRLZ"/>
    <property type="match status" value="1"/>
</dbReference>
<accession>A0A8H7EMM2</accession>
<comment type="subcellular location">
    <subcellularLocation>
        <location evidence="1">Nucleus</location>
    </subcellularLocation>
</comment>
<dbReference type="Proteomes" id="UP000605846">
    <property type="component" value="Unassembled WGS sequence"/>
</dbReference>
<dbReference type="SUPFAM" id="SSF57959">
    <property type="entry name" value="Leucine zipper domain"/>
    <property type="match status" value="1"/>
</dbReference>
<dbReference type="Gene3D" id="1.20.5.170">
    <property type="match status" value="1"/>
</dbReference>
<dbReference type="OrthoDB" id="2245989at2759"/>
<dbReference type="InterPro" id="IPR046347">
    <property type="entry name" value="bZIP_sf"/>
</dbReference>
<proteinExistence type="predicted"/>
<feature type="coiled-coil region" evidence="3">
    <location>
        <begin position="110"/>
        <end position="151"/>
    </location>
</feature>
<keyword evidence="2" id="KW-0539">Nucleus</keyword>
<name>A0A8H7EMM2_9FUNG</name>
<dbReference type="PROSITE" id="PS00036">
    <property type="entry name" value="BZIP_BASIC"/>
    <property type="match status" value="1"/>
</dbReference>
<evidence type="ECO:0000259" key="5">
    <source>
        <dbReference type="PROSITE" id="PS50217"/>
    </source>
</evidence>
<dbReference type="InterPro" id="IPR050936">
    <property type="entry name" value="AP-1-like"/>
</dbReference>
<evidence type="ECO:0000256" key="2">
    <source>
        <dbReference type="ARBA" id="ARBA00023242"/>
    </source>
</evidence>